<feature type="region of interest" description="Disordered" evidence="7">
    <location>
        <begin position="806"/>
        <end position="1058"/>
    </location>
</feature>
<dbReference type="Proteomes" id="UP001497525">
    <property type="component" value="Unassembled WGS sequence"/>
</dbReference>
<feature type="region of interest" description="Disordered" evidence="7">
    <location>
        <begin position="596"/>
        <end position="632"/>
    </location>
</feature>
<sequence>MPPSQYHRPETALTKARELIKCDKKTNALEILFDVMRVRRAKQWQKVLEDLMMLFVDLCVELRKNIHFRKAIYHYKNISIMENTSSLEQVIRYYLSSIKTRTEAAQQESESALMDVEDLDILETPESLMLNAVSLEGAQDRSARMILMPWLKFLWDSYRLVLDLLRGNAKLERLYHDIANDAYDFCLKYGRKAEFRKLSELLRLHTQKVQNQPQPNAPNAINLNNPETQVLHFETRLRQLDVAMELEMYNEAFKTVEDIWSFIFMSKKITSPVLMTNYYSKSAELFLRCGCHLYHAAALHKLMFLYRDHKKNVTREELSVIGSRVLCATLAVPLPNAKLNADKFLLSGEYAVVKQKTLANLLGLFQVPTRQSLIHDLIRHKVPSMVPAELAGLYTILEADFQPLRLWERCQPAMRFIQSSPDLAVYTSQLHEVLVSKTLLQLSQVYQTIRFEEFTKLCPFMDSIALERCIIELIHNLELPIRINHRIHAIMFDEFTDLGISQCDYGGQLVSQATHVNAPDRLSRQLTMFAQVMQQITEMLEGSQGIPEYRRVLVNEYRQNAQQFHMDLLNRRYYIEGRKEQVELMQEERDQYYMREEERRHQEQEQRLEFEEKNLQKEAEERERKKTEDEQARLKRKIARGHYNLLMENKMGVKLGLKELTEEQLDQFDADKILEKKALEVRKKRKEAAEKAKAMAKKLDYYTRAIRLEEIPLLQAAVEPEAQQAREYHERSMKEIEEHSMADHMKAMKERTRLLRMKTDVQLVVSRLKDARDARYKTKLAEWEELVDSTRTRRLAELKAKREAEEAAEAERKAREEEEARQEAEAAAKAERAKQEEKAKEAAAREEARAEEERQRMEAKRGEIAAEETAPSRLPDLGTRPIRQPGLGMNRDGMRDASPKQPDASEPRAWTRSGPKRTTAFETTPRRGPADSDTRAEQSGWGRMRGTPRKTLPPELEASTRDDDPGGEWTQVGQKKDSDRNQAPGGHFGSGGFGRGGRQYGTLDGGRNMGLRRPERSSNMGENDGWTKGSALTESRGPQTRVWRGPARNPGPLPSHRN</sequence>
<keyword evidence="3 6" id="KW-0396">Initiation factor</keyword>
<gene>
    <name evidence="9" type="ORF">CDAUBV1_LOCUS10406</name>
</gene>
<name>A0AAV2TJU5_CALDB</name>
<organism evidence="9 10">
    <name type="scientific">Calicophoron daubneyi</name>
    <name type="common">Rumen fluke</name>
    <name type="synonym">Paramphistomum daubneyi</name>
    <dbReference type="NCBI Taxonomy" id="300641"/>
    <lineage>
        <taxon>Eukaryota</taxon>
        <taxon>Metazoa</taxon>
        <taxon>Spiralia</taxon>
        <taxon>Lophotrochozoa</taxon>
        <taxon>Platyhelminthes</taxon>
        <taxon>Trematoda</taxon>
        <taxon>Digenea</taxon>
        <taxon>Plagiorchiida</taxon>
        <taxon>Pronocephalata</taxon>
        <taxon>Paramphistomoidea</taxon>
        <taxon>Paramphistomidae</taxon>
        <taxon>Calicophoron</taxon>
    </lineage>
</organism>
<dbReference type="GO" id="GO:0033290">
    <property type="term" value="C:eukaryotic 48S preinitiation complex"/>
    <property type="evidence" value="ECO:0007669"/>
    <property type="project" value="UniProtKB-UniRule"/>
</dbReference>
<evidence type="ECO:0000256" key="1">
    <source>
        <dbReference type="ARBA" id="ARBA00004496"/>
    </source>
</evidence>
<dbReference type="GO" id="GO:0003743">
    <property type="term" value="F:translation initiation factor activity"/>
    <property type="evidence" value="ECO:0007669"/>
    <property type="project" value="UniProtKB-UniRule"/>
</dbReference>
<comment type="caution">
    <text evidence="9">The sequence shown here is derived from an EMBL/GenBank/DDBJ whole genome shotgun (WGS) entry which is preliminary data.</text>
</comment>
<reference evidence="9" key="1">
    <citation type="submission" date="2024-06" db="EMBL/GenBank/DDBJ databases">
        <authorList>
            <person name="Liu X."/>
            <person name="Lenzi L."/>
            <person name="Haldenby T S."/>
            <person name="Uol C."/>
        </authorList>
    </citation>
    <scope>NUCLEOTIDE SEQUENCE</scope>
</reference>
<dbReference type="GO" id="GO:0071540">
    <property type="term" value="C:eukaryotic translation initiation factor 3 complex, eIF3e"/>
    <property type="evidence" value="ECO:0007669"/>
    <property type="project" value="TreeGrafter"/>
</dbReference>
<dbReference type="InterPro" id="IPR054711">
    <property type="entry name" value="eIF3a_PCI_TPR-like"/>
</dbReference>
<protein>
    <recommendedName>
        <fullName evidence="6">Eukaryotic translation initiation factor 3 subunit A</fullName>
        <shortName evidence="6">eIF3a</shortName>
    </recommendedName>
    <alternativeName>
        <fullName evidence="6">Eukaryotic translation initiation factor 3 subunit 10</fullName>
    </alternativeName>
</protein>
<proteinExistence type="inferred from homology"/>
<evidence type="ECO:0000259" key="8">
    <source>
        <dbReference type="PROSITE" id="PS50250"/>
    </source>
</evidence>
<dbReference type="Gene3D" id="4.10.860.10">
    <property type="entry name" value="UVR domain"/>
    <property type="match status" value="1"/>
</dbReference>
<dbReference type="InterPro" id="IPR000717">
    <property type="entry name" value="PCI_dom"/>
</dbReference>
<comment type="subunit">
    <text evidence="6">Component of the eukaryotic translation initiation factor 3 (eIF-3) complex.</text>
</comment>
<accession>A0AAV2TJU5</accession>
<dbReference type="GO" id="GO:0043614">
    <property type="term" value="C:multi-eIF complex"/>
    <property type="evidence" value="ECO:0007669"/>
    <property type="project" value="TreeGrafter"/>
</dbReference>
<dbReference type="AlphaFoldDB" id="A0AAV2TJU5"/>
<evidence type="ECO:0000313" key="9">
    <source>
        <dbReference type="EMBL" id="CAL5136346.1"/>
    </source>
</evidence>
<dbReference type="PANTHER" id="PTHR14005:SF0">
    <property type="entry name" value="EUKARYOTIC TRANSLATION INITIATION FACTOR 3 SUBUNIT A"/>
    <property type="match status" value="1"/>
</dbReference>
<keyword evidence="5 6" id="KW-0648">Protein biosynthesis</keyword>
<evidence type="ECO:0000256" key="2">
    <source>
        <dbReference type="ARBA" id="ARBA00022490"/>
    </source>
</evidence>
<feature type="domain" description="PCI" evidence="8">
    <location>
        <begin position="318"/>
        <end position="497"/>
    </location>
</feature>
<comment type="function">
    <text evidence="6">RNA-binding component of the eukaryotic translation initiation factor 3 (eIF-3) complex, which is involved in protein synthesis of a specialized repertoire of mRNAs and, together with other initiation factors, stimulates binding of mRNA and methionyl-tRNAi to the 40S ribosome. The eIF-3 complex specifically targets and initiates translation of a subset of mRNAs involved in cell proliferation.</text>
</comment>
<feature type="compositionally biased region" description="Gly residues" evidence="7">
    <location>
        <begin position="986"/>
        <end position="1008"/>
    </location>
</feature>
<dbReference type="Pfam" id="PF01399">
    <property type="entry name" value="PCI"/>
    <property type="match status" value="1"/>
</dbReference>
<comment type="subcellular location">
    <subcellularLocation>
        <location evidence="1 6">Cytoplasm</location>
    </subcellularLocation>
</comment>
<dbReference type="PANTHER" id="PTHR14005">
    <property type="entry name" value="EUKARYOTIC TRANSLATION INITIATION FACTOR 3, THETA SUBUNIT"/>
    <property type="match status" value="1"/>
</dbReference>
<dbReference type="GO" id="GO:0003729">
    <property type="term" value="F:mRNA binding"/>
    <property type="evidence" value="ECO:0007669"/>
    <property type="project" value="TreeGrafter"/>
</dbReference>
<feature type="compositionally biased region" description="Basic and acidic residues" evidence="7">
    <location>
        <begin position="924"/>
        <end position="936"/>
    </location>
</feature>
<dbReference type="GO" id="GO:0016282">
    <property type="term" value="C:eukaryotic 43S preinitiation complex"/>
    <property type="evidence" value="ECO:0007669"/>
    <property type="project" value="UniProtKB-UniRule"/>
</dbReference>
<dbReference type="Gene3D" id="1.25.40.860">
    <property type="match status" value="2"/>
</dbReference>
<dbReference type="FunFam" id="4.10.860.10:FF:000001">
    <property type="entry name" value="Eukaryotic translation initiation factor 3 subunit A"/>
    <property type="match status" value="1"/>
</dbReference>
<dbReference type="PROSITE" id="PS50250">
    <property type="entry name" value="PCI"/>
    <property type="match status" value="1"/>
</dbReference>
<comment type="similarity">
    <text evidence="6">Belongs to the eIF-3 subunit A family.</text>
</comment>
<evidence type="ECO:0000256" key="3">
    <source>
        <dbReference type="ARBA" id="ARBA00022540"/>
    </source>
</evidence>
<dbReference type="GO" id="GO:0001732">
    <property type="term" value="P:formation of cytoplasmic translation initiation complex"/>
    <property type="evidence" value="ECO:0007669"/>
    <property type="project" value="UniProtKB-UniRule"/>
</dbReference>
<evidence type="ECO:0000256" key="4">
    <source>
        <dbReference type="ARBA" id="ARBA00022884"/>
    </source>
</evidence>
<dbReference type="HAMAP" id="MF_03000">
    <property type="entry name" value="eIF3a"/>
    <property type="match status" value="1"/>
</dbReference>
<feature type="compositionally biased region" description="Basic and acidic residues" evidence="7">
    <location>
        <begin position="806"/>
        <end position="864"/>
    </location>
</feature>
<dbReference type="GO" id="GO:0071541">
    <property type="term" value="C:eukaryotic translation initiation factor 3 complex, eIF3m"/>
    <property type="evidence" value="ECO:0007669"/>
    <property type="project" value="TreeGrafter"/>
</dbReference>
<keyword evidence="2 6" id="KW-0963">Cytoplasm</keyword>
<feature type="compositionally biased region" description="Basic and acidic residues" evidence="7">
    <location>
        <begin position="892"/>
        <end position="906"/>
    </location>
</feature>
<dbReference type="GO" id="GO:0002188">
    <property type="term" value="P:translation reinitiation"/>
    <property type="evidence" value="ECO:0007669"/>
    <property type="project" value="TreeGrafter"/>
</dbReference>
<keyword evidence="4 6" id="KW-0694">RNA-binding</keyword>
<dbReference type="InterPro" id="IPR027512">
    <property type="entry name" value="EIF3A"/>
</dbReference>
<evidence type="ECO:0000256" key="7">
    <source>
        <dbReference type="SAM" id="MobiDB-lite"/>
    </source>
</evidence>
<evidence type="ECO:0000256" key="5">
    <source>
        <dbReference type="ARBA" id="ARBA00022917"/>
    </source>
</evidence>
<evidence type="ECO:0000313" key="10">
    <source>
        <dbReference type="Proteomes" id="UP001497525"/>
    </source>
</evidence>
<feature type="compositionally biased region" description="Pro residues" evidence="7">
    <location>
        <begin position="1049"/>
        <end position="1058"/>
    </location>
</feature>
<dbReference type="Pfam" id="PF22591">
    <property type="entry name" value="eIF3a_PCI_TPR-like"/>
    <property type="match status" value="1"/>
</dbReference>
<evidence type="ECO:0000256" key="6">
    <source>
        <dbReference type="HAMAP-Rule" id="MF_03000"/>
    </source>
</evidence>
<dbReference type="EMBL" id="CAXLJL010000301">
    <property type="protein sequence ID" value="CAL5136346.1"/>
    <property type="molecule type" value="Genomic_DNA"/>
</dbReference>